<keyword evidence="3" id="KW-1185">Reference proteome</keyword>
<organism evidence="2 3">
    <name type="scientific">Elsinoe ampelina</name>
    <dbReference type="NCBI Taxonomy" id="302913"/>
    <lineage>
        <taxon>Eukaryota</taxon>
        <taxon>Fungi</taxon>
        <taxon>Dikarya</taxon>
        <taxon>Ascomycota</taxon>
        <taxon>Pezizomycotina</taxon>
        <taxon>Dothideomycetes</taxon>
        <taxon>Dothideomycetidae</taxon>
        <taxon>Myriangiales</taxon>
        <taxon>Elsinoaceae</taxon>
        <taxon>Elsinoe</taxon>
    </lineage>
</organism>
<feature type="compositionally biased region" description="Basic and acidic residues" evidence="1">
    <location>
        <begin position="337"/>
        <end position="349"/>
    </location>
</feature>
<dbReference type="Proteomes" id="UP000799538">
    <property type="component" value="Unassembled WGS sequence"/>
</dbReference>
<feature type="region of interest" description="Disordered" evidence="1">
    <location>
        <begin position="398"/>
        <end position="422"/>
    </location>
</feature>
<accession>A0A6A6G4G8</accession>
<evidence type="ECO:0000313" key="3">
    <source>
        <dbReference type="Proteomes" id="UP000799538"/>
    </source>
</evidence>
<proteinExistence type="predicted"/>
<dbReference type="OrthoDB" id="3914234at2759"/>
<feature type="compositionally biased region" description="Polar residues" evidence="1">
    <location>
        <begin position="73"/>
        <end position="88"/>
    </location>
</feature>
<reference evidence="3" key="1">
    <citation type="journal article" date="2020" name="Stud. Mycol.">
        <title>101 Dothideomycetes genomes: A test case for predicting lifestyles and emergence of pathogens.</title>
        <authorList>
            <person name="Haridas S."/>
            <person name="Albert R."/>
            <person name="Binder M."/>
            <person name="Bloem J."/>
            <person name="LaButti K."/>
            <person name="Salamov A."/>
            <person name="Andreopoulos B."/>
            <person name="Baker S."/>
            <person name="Barry K."/>
            <person name="Bills G."/>
            <person name="Bluhm B."/>
            <person name="Cannon C."/>
            <person name="Castanera R."/>
            <person name="Culley D."/>
            <person name="Daum C."/>
            <person name="Ezra D."/>
            <person name="Gonzalez J."/>
            <person name="Henrissat B."/>
            <person name="Kuo A."/>
            <person name="Liang C."/>
            <person name="Lipzen A."/>
            <person name="Lutzoni F."/>
            <person name="Magnuson J."/>
            <person name="Mondo S."/>
            <person name="Nolan M."/>
            <person name="Ohm R."/>
            <person name="Pangilinan J."/>
            <person name="Park H.-J."/>
            <person name="Ramirez L."/>
            <person name="Alfaro M."/>
            <person name="Sun H."/>
            <person name="Tritt A."/>
            <person name="Yoshinaga Y."/>
            <person name="Zwiers L.-H."/>
            <person name="Turgeon B."/>
            <person name="Goodwin S."/>
            <person name="Spatafora J."/>
            <person name="Crous P."/>
            <person name="Grigoriev I."/>
        </authorList>
    </citation>
    <scope>NUCLEOTIDE SEQUENCE [LARGE SCALE GENOMIC DNA]</scope>
    <source>
        <strain evidence="3">CECT 20119</strain>
    </source>
</reference>
<feature type="region of interest" description="Disordered" evidence="1">
    <location>
        <begin position="1"/>
        <end position="21"/>
    </location>
</feature>
<sequence>MLSPRPKVLRRPDSVPETARQARGRLQGLSHCRRCHVVFLSQGSAGSQSISPFFDLACCVSPSALSRSEKPASPSQLTSSHIQRSFSSAPRPVPTVVIGENFPLDSATWSEAHPTFRTPIIKGPSKMDSDSRTALPETPQEHLIQLAASSHTGLSSSAITQPCILSSDTSAVPEVPDCVAIEQTLANTLPLASNMAESIYSYYSDSDVESTYADAQSDVESIFEAECQQAQAVRYLQPGRPSIVDLMRAEKPVFKRASQMIVRRPVERPFISPIQPPKNYKRSFSPSASSDSEESSYDKRSGKSSEPSTPILDEEDGSSTPTSDGSPSTPDTPKSSFEQERRFHYRDNSESQNNSFKSKMSSRLRLFPKRSASMNVDSEHENLKHVPQLPPLFSEHMRSSTNLTSTPIDDAPLTARPIPPRSIWRDAGKSKFLSHKLRRVDSRVGLNVH</sequence>
<evidence type="ECO:0000313" key="2">
    <source>
        <dbReference type="EMBL" id="KAF2220504.1"/>
    </source>
</evidence>
<gene>
    <name evidence="2" type="ORF">BDZ85DRAFT_266706</name>
</gene>
<evidence type="ECO:0000256" key="1">
    <source>
        <dbReference type="SAM" id="MobiDB-lite"/>
    </source>
</evidence>
<dbReference type="EMBL" id="ML992512">
    <property type="protein sequence ID" value="KAF2220504.1"/>
    <property type="molecule type" value="Genomic_DNA"/>
</dbReference>
<feature type="region of interest" description="Disordered" evidence="1">
    <location>
        <begin position="268"/>
        <end position="364"/>
    </location>
</feature>
<name>A0A6A6G4G8_9PEZI</name>
<protein>
    <submittedName>
        <fullName evidence="2">Uncharacterized protein</fullName>
    </submittedName>
</protein>
<dbReference type="AlphaFoldDB" id="A0A6A6G4G8"/>
<feature type="compositionally biased region" description="Polar residues" evidence="1">
    <location>
        <begin position="350"/>
        <end position="359"/>
    </location>
</feature>
<feature type="region of interest" description="Disordered" evidence="1">
    <location>
        <begin position="68"/>
        <end position="90"/>
    </location>
</feature>
<feature type="compositionally biased region" description="Low complexity" evidence="1">
    <location>
        <begin position="318"/>
        <end position="336"/>
    </location>
</feature>